<dbReference type="AlphaFoldDB" id="X1JPI4"/>
<reference evidence="2" key="1">
    <citation type="journal article" date="2014" name="Front. Microbiol.">
        <title>High frequency of phylogenetically diverse reductive dehalogenase-homologous genes in deep subseafloor sedimentary metagenomes.</title>
        <authorList>
            <person name="Kawai M."/>
            <person name="Futagami T."/>
            <person name="Toyoda A."/>
            <person name="Takaki Y."/>
            <person name="Nishi S."/>
            <person name="Hori S."/>
            <person name="Arai W."/>
            <person name="Tsubouchi T."/>
            <person name="Morono Y."/>
            <person name="Uchiyama I."/>
            <person name="Ito T."/>
            <person name="Fujiyama A."/>
            <person name="Inagaki F."/>
            <person name="Takami H."/>
        </authorList>
    </citation>
    <scope>NUCLEOTIDE SEQUENCE</scope>
    <source>
        <strain evidence="2">Expedition CK06-06</strain>
    </source>
</reference>
<comment type="caution">
    <text evidence="2">The sequence shown here is derived from an EMBL/GenBank/DDBJ whole genome shotgun (WGS) entry which is preliminary data.</text>
</comment>
<dbReference type="EMBL" id="BARU01045793">
    <property type="protein sequence ID" value="GAH96651.1"/>
    <property type="molecule type" value="Genomic_DNA"/>
</dbReference>
<accession>X1JPI4</accession>
<sequence>MVVVPGEDAWAFNRKYTSKGMYSLTLGPELFDMMMNSYEHSMDRKRPPKPAKQINFRGDQT</sequence>
<feature type="region of interest" description="Disordered" evidence="1">
    <location>
        <begin position="41"/>
        <end position="61"/>
    </location>
</feature>
<name>X1JPI4_9ZZZZ</name>
<protein>
    <submittedName>
        <fullName evidence="2">Uncharacterized protein</fullName>
    </submittedName>
</protein>
<evidence type="ECO:0000256" key="1">
    <source>
        <dbReference type="SAM" id="MobiDB-lite"/>
    </source>
</evidence>
<organism evidence="2">
    <name type="scientific">marine sediment metagenome</name>
    <dbReference type="NCBI Taxonomy" id="412755"/>
    <lineage>
        <taxon>unclassified sequences</taxon>
        <taxon>metagenomes</taxon>
        <taxon>ecological metagenomes</taxon>
    </lineage>
</organism>
<gene>
    <name evidence="2" type="ORF">S03H2_69343</name>
</gene>
<evidence type="ECO:0000313" key="2">
    <source>
        <dbReference type="EMBL" id="GAH96651.1"/>
    </source>
</evidence>
<proteinExistence type="predicted"/>